<evidence type="ECO:0000313" key="3">
    <source>
        <dbReference type="EMBL" id="EYU24823.1"/>
    </source>
</evidence>
<name>A0A022QC37_ERYGU</name>
<organism evidence="3 4">
    <name type="scientific">Erythranthe guttata</name>
    <name type="common">Yellow monkey flower</name>
    <name type="synonym">Mimulus guttatus</name>
    <dbReference type="NCBI Taxonomy" id="4155"/>
    <lineage>
        <taxon>Eukaryota</taxon>
        <taxon>Viridiplantae</taxon>
        <taxon>Streptophyta</taxon>
        <taxon>Embryophyta</taxon>
        <taxon>Tracheophyta</taxon>
        <taxon>Spermatophyta</taxon>
        <taxon>Magnoliopsida</taxon>
        <taxon>eudicotyledons</taxon>
        <taxon>Gunneridae</taxon>
        <taxon>Pentapetalae</taxon>
        <taxon>asterids</taxon>
        <taxon>lamiids</taxon>
        <taxon>Lamiales</taxon>
        <taxon>Phrymaceae</taxon>
        <taxon>Erythranthe</taxon>
    </lineage>
</organism>
<feature type="compositionally biased region" description="Basic and acidic residues" evidence="1">
    <location>
        <begin position="118"/>
        <end position="129"/>
    </location>
</feature>
<dbReference type="AlphaFoldDB" id="A0A022QC37"/>
<evidence type="ECO:0000256" key="2">
    <source>
        <dbReference type="SAM" id="Phobius"/>
    </source>
</evidence>
<keyword evidence="2" id="KW-1133">Transmembrane helix</keyword>
<dbReference type="PANTHER" id="PTHR34558:SF4">
    <property type="entry name" value="TRANSMEMBRANE PROTEIN"/>
    <property type="match status" value="1"/>
</dbReference>
<dbReference type="eggNOG" id="ENOG502SBVE">
    <property type="taxonomic scope" value="Eukaryota"/>
</dbReference>
<gene>
    <name evidence="3" type="ORF">MIMGU_mgv1a015137mg</name>
</gene>
<dbReference type="EMBL" id="KI632106">
    <property type="protein sequence ID" value="EYU24823.1"/>
    <property type="molecule type" value="Genomic_DNA"/>
</dbReference>
<reference evidence="3 4" key="1">
    <citation type="journal article" date="2013" name="Proc. Natl. Acad. Sci. U.S.A.">
        <title>Fine-scale variation in meiotic recombination in Mimulus inferred from population shotgun sequencing.</title>
        <authorList>
            <person name="Hellsten U."/>
            <person name="Wright K.M."/>
            <person name="Jenkins J."/>
            <person name="Shu S."/>
            <person name="Yuan Y."/>
            <person name="Wessler S.R."/>
            <person name="Schmutz J."/>
            <person name="Willis J.H."/>
            <person name="Rokhsar D.S."/>
        </authorList>
    </citation>
    <scope>NUCLEOTIDE SEQUENCE [LARGE SCALE GENOMIC DNA]</scope>
    <source>
        <strain evidence="4">cv. DUN x IM62</strain>
    </source>
</reference>
<keyword evidence="2" id="KW-0472">Membrane</keyword>
<evidence type="ECO:0000313" key="4">
    <source>
        <dbReference type="Proteomes" id="UP000030748"/>
    </source>
</evidence>
<feature type="transmembrane region" description="Helical" evidence="2">
    <location>
        <begin position="133"/>
        <end position="155"/>
    </location>
</feature>
<keyword evidence="4" id="KW-1185">Reference proteome</keyword>
<dbReference type="Proteomes" id="UP000030748">
    <property type="component" value="Unassembled WGS sequence"/>
</dbReference>
<dbReference type="PANTHER" id="PTHR34558">
    <property type="entry name" value="EXPRESSED PROTEIN"/>
    <property type="match status" value="1"/>
</dbReference>
<proteinExistence type="predicted"/>
<feature type="region of interest" description="Disordered" evidence="1">
    <location>
        <begin position="86"/>
        <end position="129"/>
    </location>
</feature>
<accession>A0A022QC37</accession>
<protein>
    <recommendedName>
        <fullName evidence="5">Transmembrane protein</fullName>
    </recommendedName>
</protein>
<feature type="transmembrane region" description="Helical" evidence="2">
    <location>
        <begin position="47"/>
        <end position="65"/>
    </location>
</feature>
<evidence type="ECO:0000256" key="1">
    <source>
        <dbReference type="SAM" id="MobiDB-lite"/>
    </source>
</evidence>
<dbReference type="STRING" id="4155.A0A022QC37"/>
<evidence type="ECO:0008006" key="5">
    <source>
        <dbReference type="Google" id="ProtNLM"/>
    </source>
</evidence>
<sequence>MAPSLIDFTSHFKDTTNSSFVYSQTEKKKHLYFSYWHFVEHIMGSRFMLAFFTLSSLFFILHARAHKSEPGPLNLISRSLVQSIADPPSEKEAPLSAGTAGGGGEEREADQAEAPAELESRKMGGHHSPDKSVAGGGVIIGGLVTAIFAAVYCYIRVTRKRSPESLT</sequence>
<keyword evidence="2" id="KW-0812">Transmembrane</keyword>